<evidence type="ECO:0000256" key="3">
    <source>
        <dbReference type="ARBA" id="ARBA00022475"/>
    </source>
</evidence>
<dbReference type="GO" id="GO:0005886">
    <property type="term" value="C:plasma membrane"/>
    <property type="evidence" value="ECO:0007669"/>
    <property type="project" value="UniProtKB-SubCell"/>
</dbReference>
<dbReference type="PANTHER" id="PTHR43163:SF6">
    <property type="entry name" value="DIPEPTIDE TRANSPORT SYSTEM PERMEASE PROTEIN DPPB-RELATED"/>
    <property type="match status" value="1"/>
</dbReference>
<evidence type="ECO:0000256" key="7">
    <source>
        <dbReference type="RuleBase" id="RU363032"/>
    </source>
</evidence>
<comment type="similarity">
    <text evidence="7">Belongs to the binding-protein-dependent transport system permease family.</text>
</comment>
<feature type="transmembrane region" description="Helical" evidence="7">
    <location>
        <begin position="99"/>
        <end position="119"/>
    </location>
</feature>
<dbReference type="InterPro" id="IPR045621">
    <property type="entry name" value="BPD_transp_1_N"/>
</dbReference>
<feature type="transmembrane region" description="Helical" evidence="7">
    <location>
        <begin position="174"/>
        <end position="196"/>
    </location>
</feature>
<dbReference type="InterPro" id="IPR000515">
    <property type="entry name" value="MetI-like"/>
</dbReference>
<dbReference type="CDD" id="cd06261">
    <property type="entry name" value="TM_PBP2"/>
    <property type="match status" value="1"/>
</dbReference>
<reference evidence="9 10" key="1">
    <citation type="submission" date="2018-10" db="EMBL/GenBank/DDBJ databases">
        <title>Natrarchaeobius chitinivorans gen. nov., sp. nov., and Natrarchaeobius haloalkaliphilus sp. nov., alkaliphilic, chitin-utilizing haloarchaea from hypersaline alkaline lakes.</title>
        <authorList>
            <person name="Sorokin D.Y."/>
            <person name="Elcheninov A.G."/>
            <person name="Kostrikina N.A."/>
            <person name="Bale N.J."/>
            <person name="Sinninghe Damste J.S."/>
            <person name="Khijniak T.V."/>
            <person name="Kublanov I.V."/>
            <person name="Toshchakov S.V."/>
        </authorList>
    </citation>
    <scope>NUCLEOTIDE SEQUENCE [LARGE SCALE GENOMIC DNA]</scope>
    <source>
        <strain evidence="9 10">AArcht4T</strain>
    </source>
</reference>
<sequence>MRGYVLKRIAHALLVVYLVTTVLFIGIRSVPGDPAVLILGRDADPAAMQELRESLGLNEPIYVQYVRWMSGIMRGDFGNSLFTNQPVTDTIFGLVEPTISIAIVAMIIAIFIAIPAGIISAVRQYSIEDDIVTFVSFIGLSQPSFFTGILLLLIFAGHFQLLPAFGYNPISEGILPWLSSIILPATAAGISSGAVLMRMVRSSMLDVLNEDYMRTAEAKGLDKNLILFKHGLQNALIPVLTLGGLLFGALLGGTVTLEIVFGINGIGRLVIQSISRRDFPVIQGVVIIIAFVFVMLNLVVDLLYTAINPKIRY</sequence>
<feature type="domain" description="ABC transmembrane type-1" evidence="8">
    <location>
        <begin position="95"/>
        <end position="304"/>
    </location>
</feature>
<feature type="transmembrane region" description="Helical" evidence="7">
    <location>
        <begin position="281"/>
        <end position="304"/>
    </location>
</feature>
<dbReference type="Pfam" id="PF19300">
    <property type="entry name" value="BPD_transp_1_N"/>
    <property type="match status" value="1"/>
</dbReference>
<comment type="subcellular location">
    <subcellularLocation>
        <location evidence="1 7">Cell membrane</location>
        <topology evidence="1 7">Multi-pass membrane protein</topology>
    </subcellularLocation>
</comment>
<evidence type="ECO:0000313" key="9">
    <source>
        <dbReference type="EMBL" id="RQG95547.1"/>
    </source>
</evidence>
<dbReference type="AlphaFoldDB" id="A0A3N6M1H8"/>
<feature type="transmembrane region" description="Helical" evidence="7">
    <location>
        <begin position="235"/>
        <end position="261"/>
    </location>
</feature>
<keyword evidence="6 7" id="KW-0472">Membrane</keyword>
<evidence type="ECO:0000256" key="2">
    <source>
        <dbReference type="ARBA" id="ARBA00022448"/>
    </source>
</evidence>
<dbReference type="GO" id="GO:0055085">
    <property type="term" value="P:transmembrane transport"/>
    <property type="evidence" value="ECO:0007669"/>
    <property type="project" value="InterPro"/>
</dbReference>
<feature type="transmembrane region" description="Helical" evidence="7">
    <location>
        <begin position="12"/>
        <end position="30"/>
    </location>
</feature>
<evidence type="ECO:0000313" key="10">
    <source>
        <dbReference type="Proteomes" id="UP000282323"/>
    </source>
</evidence>
<keyword evidence="3" id="KW-1003">Cell membrane</keyword>
<dbReference type="Gene3D" id="1.10.3720.10">
    <property type="entry name" value="MetI-like"/>
    <property type="match status" value="1"/>
</dbReference>
<accession>A0A3N6M1H8</accession>
<evidence type="ECO:0000259" key="8">
    <source>
        <dbReference type="PROSITE" id="PS50928"/>
    </source>
</evidence>
<keyword evidence="2 7" id="KW-0813">Transport</keyword>
<evidence type="ECO:0000256" key="6">
    <source>
        <dbReference type="ARBA" id="ARBA00023136"/>
    </source>
</evidence>
<dbReference type="PROSITE" id="PS50928">
    <property type="entry name" value="ABC_TM1"/>
    <property type="match status" value="1"/>
</dbReference>
<keyword evidence="4 7" id="KW-0812">Transmembrane</keyword>
<evidence type="ECO:0000256" key="1">
    <source>
        <dbReference type="ARBA" id="ARBA00004651"/>
    </source>
</evidence>
<keyword evidence="10" id="KW-1185">Reference proteome</keyword>
<evidence type="ECO:0000256" key="5">
    <source>
        <dbReference type="ARBA" id="ARBA00022989"/>
    </source>
</evidence>
<dbReference type="InterPro" id="IPR035906">
    <property type="entry name" value="MetI-like_sf"/>
</dbReference>
<comment type="caution">
    <text evidence="9">The sequence shown here is derived from an EMBL/GenBank/DDBJ whole genome shotgun (WGS) entry which is preliminary data.</text>
</comment>
<keyword evidence="5 7" id="KW-1133">Transmembrane helix</keyword>
<evidence type="ECO:0000256" key="4">
    <source>
        <dbReference type="ARBA" id="ARBA00022692"/>
    </source>
</evidence>
<dbReference type="SUPFAM" id="SSF161098">
    <property type="entry name" value="MetI-like"/>
    <property type="match status" value="1"/>
</dbReference>
<organism evidence="9 10">
    <name type="scientific">Natrarchaeobius chitinivorans</name>
    <dbReference type="NCBI Taxonomy" id="1679083"/>
    <lineage>
        <taxon>Archaea</taxon>
        <taxon>Methanobacteriati</taxon>
        <taxon>Methanobacteriota</taxon>
        <taxon>Stenosarchaea group</taxon>
        <taxon>Halobacteria</taxon>
        <taxon>Halobacteriales</taxon>
        <taxon>Natrialbaceae</taxon>
        <taxon>Natrarchaeobius</taxon>
    </lineage>
</organism>
<dbReference type="EMBL" id="REGA01000005">
    <property type="protein sequence ID" value="RQG95547.1"/>
    <property type="molecule type" value="Genomic_DNA"/>
</dbReference>
<protein>
    <submittedName>
        <fullName evidence="9">ABC transporter permease</fullName>
    </submittedName>
</protein>
<dbReference type="PANTHER" id="PTHR43163">
    <property type="entry name" value="DIPEPTIDE TRANSPORT SYSTEM PERMEASE PROTEIN DPPB-RELATED"/>
    <property type="match status" value="1"/>
</dbReference>
<dbReference type="Pfam" id="PF00528">
    <property type="entry name" value="BPD_transp_1"/>
    <property type="match status" value="1"/>
</dbReference>
<proteinExistence type="inferred from homology"/>
<gene>
    <name evidence="9" type="ORF">EA473_08340</name>
</gene>
<name>A0A3N6M1H8_NATCH</name>
<dbReference type="Proteomes" id="UP000282323">
    <property type="component" value="Unassembled WGS sequence"/>
</dbReference>
<feature type="transmembrane region" description="Helical" evidence="7">
    <location>
        <begin position="131"/>
        <end position="154"/>
    </location>
</feature>